<dbReference type="InterPro" id="IPR009695">
    <property type="entry name" value="Diacylglyc_glucosyltr_N"/>
</dbReference>
<evidence type="ECO:0000256" key="2">
    <source>
        <dbReference type="ARBA" id="ARBA00022676"/>
    </source>
</evidence>
<gene>
    <name evidence="6" type="ORF">JNE38_21310</name>
</gene>
<evidence type="ECO:0000313" key="7">
    <source>
        <dbReference type="Proteomes" id="UP000596248"/>
    </source>
</evidence>
<dbReference type="Gene3D" id="3.40.50.2000">
    <property type="entry name" value="Glycogen Phosphorylase B"/>
    <property type="match status" value="1"/>
</dbReference>
<evidence type="ECO:0000256" key="3">
    <source>
        <dbReference type="ARBA" id="ARBA00022679"/>
    </source>
</evidence>
<keyword evidence="3 6" id="KW-0808">Transferase</keyword>
<dbReference type="GO" id="GO:0016740">
    <property type="term" value="F:transferase activity"/>
    <property type="evidence" value="ECO:0007669"/>
    <property type="project" value="UniProtKB-KW"/>
</dbReference>
<dbReference type="Pfam" id="PF00534">
    <property type="entry name" value="Glycos_transf_1"/>
    <property type="match status" value="1"/>
</dbReference>
<dbReference type="Pfam" id="PF06925">
    <property type="entry name" value="MGDG_synth"/>
    <property type="match status" value="1"/>
</dbReference>
<proteinExistence type="inferred from homology"/>
<feature type="domain" description="Glycosyl transferase family 1" evidence="4">
    <location>
        <begin position="193"/>
        <end position="312"/>
    </location>
</feature>
<evidence type="ECO:0000259" key="4">
    <source>
        <dbReference type="Pfam" id="PF00534"/>
    </source>
</evidence>
<dbReference type="PANTHER" id="PTHR43025:SF3">
    <property type="entry name" value="MONOGALACTOSYLDIACYLGLYCEROL SYNTHASE 1, CHLOROPLASTIC"/>
    <property type="match status" value="1"/>
</dbReference>
<evidence type="ECO:0000256" key="1">
    <source>
        <dbReference type="ARBA" id="ARBA00006962"/>
    </source>
</evidence>
<keyword evidence="2" id="KW-0328">Glycosyltransferase</keyword>
<dbReference type="PANTHER" id="PTHR43025">
    <property type="entry name" value="MONOGALACTOSYLDIACYLGLYCEROL SYNTHASE"/>
    <property type="match status" value="1"/>
</dbReference>
<keyword evidence="7" id="KW-1185">Reference proteome</keyword>
<comment type="similarity">
    <text evidence="1">Belongs to the glycosyltransferase 28 family.</text>
</comment>
<dbReference type="SUPFAM" id="SSF53756">
    <property type="entry name" value="UDP-Glycosyltransferase/glycogen phosphorylase"/>
    <property type="match status" value="1"/>
</dbReference>
<dbReference type="RefSeq" id="WP_203353161.1">
    <property type="nucleotide sequence ID" value="NZ_CP069127.1"/>
</dbReference>
<evidence type="ECO:0000313" key="6">
    <source>
        <dbReference type="EMBL" id="QRG66094.1"/>
    </source>
</evidence>
<organism evidence="6 7">
    <name type="scientific">Brevibacillus choshinensis</name>
    <dbReference type="NCBI Taxonomy" id="54911"/>
    <lineage>
        <taxon>Bacteria</taxon>
        <taxon>Bacillati</taxon>
        <taxon>Bacillota</taxon>
        <taxon>Bacilli</taxon>
        <taxon>Bacillales</taxon>
        <taxon>Paenibacillaceae</taxon>
        <taxon>Brevibacillus</taxon>
    </lineage>
</organism>
<protein>
    <submittedName>
        <fullName evidence="6">Glycosyl transferase</fullName>
    </submittedName>
</protein>
<reference evidence="6 7" key="1">
    <citation type="submission" date="2021-01" db="EMBL/GenBank/DDBJ databases">
        <title>Identification of strong promoters based on the transcriptome of Brevibacillus choshinensis.</title>
        <authorList>
            <person name="Yao D."/>
            <person name="Zhang K."/>
            <person name="Wu J."/>
        </authorList>
    </citation>
    <scope>NUCLEOTIDE SEQUENCE [LARGE SCALE GENOMIC DNA]</scope>
    <source>
        <strain evidence="6 7">HPD31-SP3</strain>
    </source>
</reference>
<dbReference type="EMBL" id="CP069127">
    <property type="protein sequence ID" value="QRG66094.1"/>
    <property type="molecule type" value="Genomic_DNA"/>
</dbReference>
<sequence>MGKRFLFVMEEWAGSGHRMAAQALAEELRLRSGVESTRIVGGLETASPALRGLSRFFYLGMLRYAPPLWQRLYEQESLWNAALKKPLGWWLSKRLIQELLLKEEPDVVVATHAYCLSALAHAKQKMDKPFHLVSIPTDFHINGFWVHPLIDTYIVAHEQLADVLATDYQVSPEKIHVHGIPVRPDFSRADIRDKPNWRVQLGLEPEKFTVLISGGEGGHGGIKRVLQELLHVQEPMQIIVIAGKNARLHQQLEAWLRQEESLQHIVWIRGYEQQMWQWIGAADAYITKPGGISCAEALAMKTPLILYQPLPGQERRNSGFFMRNEAAIVAMCPEDIRTVIGRWRNKKQWEDAIMRMEVVRRPDSAQRTAEYLLGL</sequence>
<name>A0ABX7FIN9_BRECH</name>
<dbReference type="InterPro" id="IPR001296">
    <property type="entry name" value="Glyco_trans_1"/>
</dbReference>
<accession>A0ABX7FIN9</accession>
<evidence type="ECO:0000259" key="5">
    <source>
        <dbReference type="Pfam" id="PF06925"/>
    </source>
</evidence>
<feature type="domain" description="Diacylglycerol glucosyltransferase N-terminal" evidence="5">
    <location>
        <begin position="17"/>
        <end position="182"/>
    </location>
</feature>
<dbReference type="Proteomes" id="UP000596248">
    <property type="component" value="Chromosome"/>
</dbReference>
<dbReference type="InterPro" id="IPR050519">
    <property type="entry name" value="Glycosyltransf_28_UgtP"/>
</dbReference>